<dbReference type="PROSITE" id="PS00615">
    <property type="entry name" value="C_TYPE_LECTIN_1"/>
    <property type="match status" value="1"/>
</dbReference>
<dbReference type="InterPro" id="IPR050111">
    <property type="entry name" value="C-type_lectin/snaclec_domain"/>
</dbReference>
<dbReference type="PANTHER" id="PTHR22803">
    <property type="entry name" value="MANNOSE, PHOSPHOLIPASE, LECTIN RECEPTOR RELATED"/>
    <property type="match status" value="1"/>
</dbReference>
<dbReference type="InterPro" id="IPR033989">
    <property type="entry name" value="CD209-like_CTLD"/>
</dbReference>
<dbReference type="AlphaFoldDB" id="A0A8C5N373"/>
<proteinExistence type="predicted"/>
<evidence type="ECO:0000313" key="5">
    <source>
        <dbReference type="Ensembl" id="ENSLLEP00000022168.1"/>
    </source>
</evidence>
<name>A0A8C5N373_9ANUR</name>
<evidence type="ECO:0000259" key="4">
    <source>
        <dbReference type="PROSITE" id="PS50041"/>
    </source>
</evidence>
<organism evidence="5 6">
    <name type="scientific">Leptobrachium leishanense</name>
    <name type="common">Leishan spiny toad</name>
    <dbReference type="NCBI Taxonomy" id="445787"/>
    <lineage>
        <taxon>Eukaryota</taxon>
        <taxon>Metazoa</taxon>
        <taxon>Chordata</taxon>
        <taxon>Craniata</taxon>
        <taxon>Vertebrata</taxon>
        <taxon>Euteleostomi</taxon>
        <taxon>Amphibia</taxon>
        <taxon>Batrachia</taxon>
        <taxon>Anura</taxon>
        <taxon>Pelobatoidea</taxon>
        <taxon>Megophryidae</taxon>
        <taxon>Leptobrachium</taxon>
    </lineage>
</organism>
<dbReference type="InterPro" id="IPR001304">
    <property type="entry name" value="C-type_lectin-like"/>
</dbReference>
<keyword evidence="1" id="KW-0430">Lectin</keyword>
<evidence type="ECO:0000313" key="6">
    <source>
        <dbReference type="Proteomes" id="UP000694569"/>
    </source>
</evidence>
<evidence type="ECO:0000256" key="1">
    <source>
        <dbReference type="ARBA" id="ARBA00022734"/>
    </source>
</evidence>
<evidence type="ECO:0000256" key="2">
    <source>
        <dbReference type="ARBA" id="ARBA00023157"/>
    </source>
</evidence>
<dbReference type="OrthoDB" id="8950604at2759"/>
<keyword evidence="2" id="KW-1015">Disulfide bond</keyword>
<evidence type="ECO:0000256" key="3">
    <source>
        <dbReference type="SAM" id="Phobius"/>
    </source>
</evidence>
<feature type="domain" description="C-type lectin" evidence="4">
    <location>
        <begin position="126"/>
        <end position="239"/>
    </location>
</feature>
<keyword evidence="3" id="KW-0472">Membrane</keyword>
<keyword evidence="6" id="KW-1185">Reference proteome</keyword>
<dbReference type="SMART" id="SM00034">
    <property type="entry name" value="CLECT"/>
    <property type="match status" value="1"/>
</dbReference>
<feature type="transmembrane region" description="Helical" evidence="3">
    <location>
        <begin position="16"/>
        <end position="37"/>
    </location>
</feature>
<dbReference type="InterPro" id="IPR018378">
    <property type="entry name" value="C-type_lectin_CS"/>
</dbReference>
<dbReference type="GeneTree" id="ENSGT01030000234575"/>
<dbReference type="InterPro" id="IPR016186">
    <property type="entry name" value="C-type_lectin-like/link_sf"/>
</dbReference>
<protein>
    <recommendedName>
        <fullName evidence="4">C-type lectin domain-containing protein</fullName>
    </recommendedName>
</protein>
<reference evidence="5" key="1">
    <citation type="submission" date="2025-08" db="UniProtKB">
        <authorList>
            <consortium name="Ensembl"/>
        </authorList>
    </citation>
    <scope>IDENTIFICATION</scope>
</reference>
<dbReference type="InterPro" id="IPR016187">
    <property type="entry name" value="CTDL_fold"/>
</dbReference>
<keyword evidence="3" id="KW-0812">Transmembrane</keyword>
<dbReference type="PROSITE" id="PS50041">
    <property type="entry name" value="C_TYPE_LECTIN_2"/>
    <property type="match status" value="1"/>
</dbReference>
<dbReference type="SUPFAM" id="SSF56436">
    <property type="entry name" value="C-type lectin-like"/>
    <property type="match status" value="1"/>
</dbReference>
<reference evidence="5" key="2">
    <citation type="submission" date="2025-09" db="UniProtKB">
        <authorList>
            <consortium name="Ensembl"/>
        </authorList>
    </citation>
    <scope>IDENTIFICATION</scope>
</reference>
<dbReference type="Ensembl" id="ENSLLET00000023025.1">
    <property type="protein sequence ID" value="ENSLLEP00000022168.1"/>
    <property type="gene ID" value="ENSLLEG00000014073.1"/>
</dbReference>
<dbReference type="Proteomes" id="UP000694569">
    <property type="component" value="Unplaced"/>
</dbReference>
<dbReference type="GO" id="GO:0030246">
    <property type="term" value="F:carbohydrate binding"/>
    <property type="evidence" value="ECO:0007669"/>
    <property type="project" value="UniProtKB-KW"/>
</dbReference>
<accession>A0A8C5N373</accession>
<dbReference type="CDD" id="cd03590">
    <property type="entry name" value="CLECT_DC-SIGN_like"/>
    <property type="match status" value="1"/>
</dbReference>
<keyword evidence="3" id="KW-1133">Transmembrane helix</keyword>
<dbReference type="Pfam" id="PF00059">
    <property type="entry name" value="Lectin_C"/>
    <property type="match status" value="1"/>
</dbReference>
<sequence length="246" mass="27840">MFSGLGTSFFQRNRNIILYGLQGLPLLLTIVLFIFVFSQSSTPETSQNYLSSKQGHIRIEIANLSLKLNNFGSAVLESAKIMMDTFNKNQNQIKTLKESVSILTQKINSVGTTLKESVCGDQWERLEGSCYYLTLTVNNWMASKNLCKSMESDLAVITSAEEMAFIHEHALDESHWIGLSTLNFEGNWTWIDGTDYATSFQSWEGGQPSDTSSEDCVYFNEKGEWQNISCEDYHFAVCEKAIKSYF</sequence>
<dbReference type="Gene3D" id="3.10.100.10">
    <property type="entry name" value="Mannose-Binding Protein A, subunit A"/>
    <property type="match status" value="1"/>
</dbReference>